<dbReference type="Proteomes" id="UP000479190">
    <property type="component" value="Unassembled WGS sequence"/>
</dbReference>
<feature type="compositionally biased region" description="Basic and acidic residues" evidence="1">
    <location>
        <begin position="12"/>
        <end position="24"/>
    </location>
</feature>
<reference evidence="2 3" key="1">
    <citation type="submission" date="2020-02" db="EMBL/GenBank/DDBJ databases">
        <authorList>
            <person name="Ferguson B K."/>
        </authorList>
    </citation>
    <scope>NUCLEOTIDE SEQUENCE [LARGE SCALE GENOMIC DNA]</scope>
</reference>
<dbReference type="EMBL" id="CADCXV010000745">
    <property type="protein sequence ID" value="CAB0034483.1"/>
    <property type="molecule type" value="Genomic_DNA"/>
</dbReference>
<gene>
    <name evidence="2" type="ORF">TBRA_LOCUS6381</name>
</gene>
<protein>
    <submittedName>
        <fullName evidence="2">Uncharacterized protein</fullName>
    </submittedName>
</protein>
<evidence type="ECO:0000256" key="1">
    <source>
        <dbReference type="SAM" id="MobiDB-lite"/>
    </source>
</evidence>
<evidence type="ECO:0000313" key="3">
    <source>
        <dbReference type="Proteomes" id="UP000479190"/>
    </source>
</evidence>
<sequence length="101" mass="11659">MLFLLGGFRPRKSADEQQSRDQDQRQVSLVCRMIASRQYDGVRKWTTCRILASAGRHVRSQQSKSEVHSNHGVLVASKEIDQTPKKITVKFFHNFENQSNK</sequence>
<evidence type="ECO:0000313" key="2">
    <source>
        <dbReference type="EMBL" id="CAB0034483.1"/>
    </source>
</evidence>
<proteinExistence type="predicted"/>
<organism evidence="2 3">
    <name type="scientific">Trichogramma brassicae</name>
    <dbReference type="NCBI Taxonomy" id="86971"/>
    <lineage>
        <taxon>Eukaryota</taxon>
        <taxon>Metazoa</taxon>
        <taxon>Ecdysozoa</taxon>
        <taxon>Arthropoda</taxon>
        <taxon>Hexapoda</taxon>
        <taxon>Insecta</taxon>
        <taxon>Pterygota</taxon>
        <taxon>Neoptera</taxon>
        <taxon>Endopterygota</taxon>
        <taxon>Hymenoptera</taxon>
        <taxon>Apocrita</taxon>
        <taxon>Proctotrupomorpha</taxon>
        <taxon>Chalcidoidea</taxon>
        <taxon>Trichogrammatidae</taxon>
        <taxon>Trichogramma</taxon>
    </lineage>
</organism>
<dbReference type="AlphaFoldDB" id="A0A6H5I921"/>
<name>A0A6H5I921_9HYME</name>
<feature type="region of interest" description="Disordered" evidence="1">
    <location>
        <begin position="1"/>
        <end position="25"/>
    </location>
</feature>
<keyword evidence="3" id="KW-1185">Reference proteome</keyword>
<accession>A0A6H5I921</accession>